<evidence type="ECO:0000256" key="8">
    <source>
        <dbReference type="ARBA" id="ARBA00049047"/>
    </source>
</evidence>
<dbReference type="PANTHER" id="PTHR43406:SF1">
    <property type="entry name" value="TRYPTOPHAN SYNTHASE ALPHA CHAIN, CHLOROPLASTIC"/>
    <property type="match status" value="1"/>
</dbReference>
<keyword evidence="5 9" id="KW-0822">Tryptophan biosynthesis</keyword>
<feature type="active site" description="Proton acceptor" evidence="9">
    <location>
        <position position="67"/>
    </location>
</feature>
<organism evidence="11 12">
    <name type="scientific">Raineyella antarctica</name>
    <dbReference type="NCBI Taxonomy" id="1577474"/>
    <lineage>
        <taxon>Bacteria</taxon>
        <taxon>Bacillati</taxon>
        <taxon>Actinomycetota</taxon>
        <taxon>Actinomycetes</taxon>
        <taxon>Propionibacteriales</taxon>
        <taxon>Propionibacteriaceae</taxon>
        <taxon>Raineyella</taxon>
    </lineage>
</organism>
<dbReference type="SUPFAM" id="SSF51366">
    <property type="entry name" value="Ribulose-phoshate binding barrel"/>
    <property type="match status" value="1"/>
</dbReference>
<dbReference type="Gene3D" id="3.20.20.70">
    <property type="entry name" value="Aldolase class I"/>
    <property type="match status" value="1"/>
</dbReference>
<dbReference type="InterPro" id="IPR002028">
    <property type="entry name" value="Trp_synthase_suA"/>
</dbReference>
<sequence length="276" mass="28572">MTAPGNCTPVFDRAAAEGRSVFIGYLPVGYPSVPGSLDAMRALVSPGDGPGADIVEIGIPYSDPMMDGVTIQRAATRALERGVRVRDVLAATEAVAAAGATPCVMSYWNLIEQYGCDAFARDFANAGGAGVITPDLTPDEADEWTPATDEHGVDRIYLVAPSSTDDRIALTAGAGRGWLYATAVMGVTGARETTSDAGRVLTERIRRISPETRIGIGIGVSDGAQAAEIGAYADAVIVGSALVRTLIEADDAGHPEDLAALRALSLDLARGVRAAR</sequence>
<dbReference type="OrthoDB" id="9804578at2"/>
<proteinExistence type="inferred from homology"/>
<feature type="active site" description="Proton acceptor" evidence="9">
    <location>
        <position position="56"/>
    </location>
</feature>
<keyword evidence="7 9" id="KW-0456">Lyase</keyword>
<dbReference type="GO" id="GO:0005829">
    <property type="term" value="C:cytosol"/>
    <property type="evidence" value="ECO:0007669"/>
    <property type="project" value="TreeGrafter"/>
</dbReference>
<dbReference type="HAMAP" id="MF_00131">
    <property type="entry name" value="Trp_synth_alpha"/>
    <property type="match status" value="1"/>
</dbReference>
<comment type="subunit">
    <text evidence="3 9">Tetramer of two alpha and two beta chains.</text>
</comment>
<evidence type="ECO:0000313" key="12">
    <source>
        <dbReference type="Proteomes" id="UP000199086"/>
    </source>
</evidence>
<protein>
    <recommendedName>
        <fullName evidence="9">Tryptophan synthase alpha chain</fullName>
        <ecNumber evidence="9">4.2.1.20</ecNumber>
    </recommendedName>
</protein>
<dbReference type="Pfam" id="PF00290">
    <property type="entry name" value="Trp_syntA"/>
    <property type="match status" value="1"/>
</dbReference>
<evidence type="ECO:0000313" key="11">
    <source>
        <dbReference type="EMBL" id="SDB85285.1"/>
    </source>
</evidence>
<evidence type="ECO:0000256" key="3">
    <source>
        <dbReference type="ARBA" id="ARBA00011270"/>
    </source>
</evidence>
<keyword evidence="6 9" id="KW-0057">Aromatic amino acid biosynthesis</keyword>
<comment type="catalytic activity">
    <reaction evidence="8 9">
        <text>(1S,2R)-1-C-(indol-3-yl)glycerol 3-phosphate + L-serine = D-glyceraldehyde 3-phosphate + L-tryptophan + H2O</text>
        <dbReference type="Rhea" id="RHEA:10532"/>
        <dbReference type="ChEBI" id="CHEBI:15377"/>
        <dbReference type="ChEBI" id="CHEBI:33384"/>
        <dbReference type="ChEBI" id="CHEBI:57912"/>
        <dbReference type="ChEBI" id="CHEBI:58866"/>
        <dbReference type="ChEBI" id="CHEBI:59776"/>
        <dbReference type="EC" id="4.2.1.20"/>
    </reaction>
</comment>
<keyword evidence="4 9" id="KW-0028">Amino-acid biosynthesis</keyword>
<evidence type="ECO:0000256" key="1">
    <source>
        <dbReference type="ARBA" id="ARBA00003365"/>
    </source>
</evidence>
<accession>A0A1G6GUC1</accession>
<dbReference type="STRING" id="1577474.GA0111570_10538"/>
<evidence type="ECO:0000256" key="5">
    <source>
        <dbReference type="ARBA" id="ARBA00022822"/>
    </source>
</evidence>
<evidence type="ECO:0000256" key="9">
    <source>
        <dbReference type="HAMAP-Rule" id="MF_00131"/>
    </source>
</evidence>
<dbReference type="AlphaFoldDB" id="A0A1G6GUC1"/>
<evidence type="ECO:0000256" key="2">
    <source>
        <dbReference type="ARBA" id="ARBA00004733"/>
    </source>
</evidence>
<dbReference type="Proteomes" id="UP000199086">
    <property type="component" value="Unassembled WGS sequence"/>
</dbReference>
<dbReference type="CDD" id="cd04724">
    <property type="entry name" value="Tryptophan_synthase_alpha"/>
    <property type="match status" value="1"/>
</dbReference>
<comment type="similarity">
    <text evidence="9 10">Belongs to the TrpA family.</text>
</comment>
<dbReference type="NCBIfam" id="TIGR00262">
    <property type="entry name" value="trpA"/>
    <property type="match status" value="1"/>
</dbReference>
<dbReference type="PANTHER" id="PTHR43406">
    <property type="entry name" value="TRYPTOPHAN SYNTHASE, ALPHA CHAIN"/>
    <property type="match status" value="1"/>
</dbReference>
<dbReference type="InterPro" id="IPR013785">
    <property type="entry name" value="Aldolase_TIM"/>
</dbReference>
<dbReference type="UniPathway" id="UPA00035">
    <property type="reaction ID" value="UER00044"/>
</dbReference>
<reference evidence="11 12" key="1">
    <citation type="submission" date="2016-06" db="EMBL/GenBank/DDBJ databases">
        <authorList>
            <person name="Olsen C.W."/>
            <person name="Carey S."/>
            <person name="Hinshaw L."/>
            <person name="Karasin A.I."/>
        </authorList>
    </citation>
    <scope>NUCLEOTIDE SEQUENCE [LARGE SCALE GENOMIC DNA]</scope>
    <source>
        <strain evidence="11 12">LZ-22</strain>
    </source>
</reference>
<evidence type="ECO:0000256" key="6">
    <source>
        <dbReference type="ARBA" id="ARBA00023141"/>
    </source>
</evidence>
<comment type="pathway">
    <text evidence="2 9">Amino-acid biosynthesis; L-tryptophan biosynthesis; L-tryptophan from chorismate: step 5/5.</text>
</comment>
<dbReference type="EC" id="4.2.1.20" evidence="9"/>
<name>A0A1G6GUC1_9ACTN</name>
<dbReference type="EMBL" id="FMYF01000005">
    <property type="protein sequence ID" value="SDB85285.1"/>
    <property type="molecule type" value="Genomic_DNA"/>
</dbReference>
<evidence type="ECO:0000256" key="4">
    <source>
        <dbReference type="ARBA" id="ARBA00022605"/>
    </source>
</evidence>
<keyword evidence="12" id="KW-1185">Reference proteome</keyword>
<evidence type="ECO:0000256" key="7">
    <source>
        <dbReference type="ARBA" id="ARBA00023239"/>
    </source>
</evidence>
<dbReference type="InterPro" id="IPR011060">
    <property type="entry name" value="RibuloseP-bd_barrel"/>
</dbReference>
<dbReference type="InterPro" id="IPR018204">
    <property type="entry name" value="Trp_synthase_alpha_AS"/>
</dbReference>
<evidence type="ECO:0000256" key="10">
    <source>
        <dbReference type="RuleBase" id="RU003662"/>
    </source>
</evidence>
<dbReference type="FunFam" id="3.20.20.70:FF:000037">
    <property type="entry name" value="Tryptophan synthase alpha chain"/>
    <property type="match status" value="1"/>
</dbReference>
<comment type="function">
    <text evidence="1 9">The alpha subunit is responsible for the aldol cleavage of indoleglycerol phosphate to indole and glyceraldehyde 3-phosphate.</text>
</comment>
<dbReference type="PROSITE" id="PS00167">
    <property type="entry name" value="TRP_SYNTHASE_ALPHA"/>
    <property type="match status" value="1"/>
</dbReference>
<dbReference type="RefSeq" id="WP_092609391.1">
    <property type="nucleotide sequence ID" value="NZ_FMYF01000005.1"/>
</dbReference>
<dbReference type="GO" id="GO:0004834">
    <property type="term" value="F:tryptophan synthase activity"/>
    <property type="evidence" value="ECO:0007669"/>
    <property type="project" value="UniProtKB-UniRule"/>
</dbReference>
<gene>
    <name evidence="9" type="primary">trpA</name>
    <name evidence="11" type="ORF">GA0111570_10538</name>
</gene>